<dbReference type="Proteomes" id="UP000557717">
    <property type="component" value="Unassembled WGS sequence"/>
</dbReference>
<evidence type="ECO:0000313" key="2">
    <source>
        <dbReference type="EMBL" id="MBB5350963.1"/>
    </source>
</evidence>
<feature type="region of interest" description="Disordered" evidence="1">
    <location>
        <begin position="143"/>
        <end position="167"/>
    </location>
</feature>
<name>A0A840V0U1_9BACT</name>
<organism evidence="2 3">
    <name type="scientific">Haloferula luteola</name>
    <dbReference type="NCBI Taxonomy" id="595692"/>
    <lineage>
        <taxon>Bacteria</taxon>
        <taxon>Pseudomonadati</taxon>
        <taxon>Verrucomicrobiota</taxon>
        <taxon>Verrucomicrobiia</taxon>
        <taxon>Verrucomicrobiales</taxon>
        <taxon>Verrucomicrobiaceae</taxon>
        <taxon>Haloferula</taxon>
    </lineage>
</organism>
<dbReference type="EMBL" id="JACHFD010000004">
    <property type="protein sequence ID" value="MBB5350963.1"/>
    <property type="molecule type" value="Genomic_DNA"/>
</dbReference>
<comment type="caution">
    <text evidence="2">The sequence shown here is derived from an EMBL/GenBank/DDBJ whole genome shotgun (WGS) entry which is preliminary data.</text>
</comment>
<sequence length="255" mass="27577">MKPWILLKAGLLTVALLPAQEPPRLLSSRTQPLGQRQITFEKLQPLTLPASPPTSPSLPSALNAPPASPLKPQRFLFLGGTIYLPQGNPLKAKALVHYAPQPGTDPVLLWINAQLAWLGGFAEIDDPSATHALLIATSEVALPAGNPPDPTPASPPLPPGISWPTFAADNTGEIQRADDSTEPLDLSPLQALMATYRAQWPTLRTAHQQRLAAAQRQKIRELADPPHLKNLRVRYWQTLPATSPNSPQTPSPSLR</sequence>
<dbReference type="AlphaFoldDB" id="A0A840V0U1"/>
<keyword evidence="3" id="KW-1185">Reference proteome</keyword>
<feature type="region of interest" description="Disordered" evidence="1">
    <location>
        <begin position="45"/>
        <end position="66"/>
    </location>
</feature>
<feature type="compositionally biased region" description="Pro residues" evidence="1">
    <location>
        <begin position="145"/>
        <end position="161"/>
    </location>
</feature>
<accession>A0A840V0U1</accession>
<protein>
    <submittedName>
        <fullName evidence="2">Uncharacterized protein</fullName>
    </submittedName>
</protein>
<dbReference type="RefSeq" id="WP_184016704.1">
    <property type="nucleotide sequence ID" value="NZ_JACHFD010000004.1"/>
</dbReference>
<reference evidence="2 3" key="1">
    <citation type="submission" date="2020-08" db="EMBL/GenBank/DDBJ databases">
        <title>Genomic Encyclopedia of Type Strains, Phase IV (KMG-IV): sequencing the most valuable type-strain genomes for metagenomic binning, comparative biology and taxonomic classification.</title>
        <authorList>
            <person name="Goeker M."/>
        </authorList>
    </citation>
    <scope>NUCLEOTIDE SEQUENCE [LARGE SCALE GENOMIC DNA]</scope>
    <source>
        <strain evidence="2 3">YC6886</strain>
    </source>
</reference>
<evidence type="ECO:0000313" key="3">
    <source>
        <dbReference type="Proteomes" id="UP000557717"/>
    </source>
</evidence>
<evidence type="ECO:0000256" key="1">
    <source>
        <dbReference type="SAM" id="MobiDB-lite"/>
    </source>
</evidence>
<proteinExistence type="predicted"/>
<gene>
    <name evidence="2" type="ORF">HNR46_001197</name>
</gene>